<keyword evidence="1" id="KW-0732">Signal</keyword>
<organism evidence="2 3">
    <name type="scientific">Staphylotrichum tortipilum</name>
    <dbReference type="NCBI Taxonomy" id="2831512"/>
    <lineage>
        <taxon>Eukaryota</taxon>
        <taxon>Fungi</taxon>
        <taxon>Dikarya</taxon>
        <taxon>Ascomycota</taxon>
        <taxon>Pezizomycotina</taxon>
        <taxon>Sordariomycetes</taxon>
        <taxon>Sordariomycetidae</taxon>
        <taxon>Sordariales</taxon>
        <taxon>Chaetomiaceae</taxon>
        <taxon>Staphylotrichum</taxon>
    </lineage>
</organism>
<proteinExistence type="predicted"/>
<feature type="chain" id="PRO_5042880254" description="Apple domain-containing protein" evidence="1">
    <location>
        <begin position="20"/>
        <end position="200"/>
    </location>
</feature>
<gene>
    <name evidence="2" type="ORF">C8A05DRAFT_30212</name>
</gene>
<comment type="caution">
    <text evidence="2">The sequence shown here is derived from an EMBL/GenBank/DDBJ whole genome shotgun (WGS) entry which is preliminary data.</text>
</comment>
<protein>
    <recommendedName>
        <fullName evidence="4">Apple domain-containing protein</fullName>
    </recommendedName>
</protein>
<keyword evidence="3" id="KW-1185">Reference proteome</keyword>
<feature type="signal peptide" evidence="1">
    <location>
        <begin position="1"/>
        <end position="19"/>
    </location>
</feature>
<accession>A0AAN6RWW8</accession>
<reference evidence="2" key="2">
    <citation type="submission" date="2023-05" db="EMBL/GenBank/DDBJ databases">
        <authorList>
            <consortium name="Lawrence Berkeley National Laboratory"/>
            <person name="Steindorff A."/>
            <person name="Hensen N."/>
            <person name="Bonometti L."/>
            <person name="Westerberg I."/>
            <person name="Brannstrom I.O."/>
            <person name="Guillou S."/>
            <person name="Cros-Aarteil S."/>
            <person name="Calhoun S."/>
            <person name="Haridas S."/>
            <person name="Kuo A."/>
            <person name="Mondo S."/>
            <person name="Pangilinan J."/>
            <person name="Riley R."/>
            <person name="Labutti K."/>
            <person name="Andreopoulos B."/>
            <person name="Lipzen A."/>
            <person name="Chen C."/>
            <person name="Yanf M."/>
            <person name="Daum C."/>
            <person name="Ng V."/>
            <person name="Clum A."/>
            <person name="Ohm R."/>
            <person name="Martin F."/>
            <person name="Silar P."/>
            <person name="Natvig D."/>
            <person name="Lalanne C."/>
            <person name="Gautier V."/>
            <person name="Ament-Velasquez S.L."/>
            <person name="Kruys A."/>
            <person name="Hutchinson M.I."/>
            <person name="Powell A.J."/>
            <person name="Barry K."/>
            <person name="Miller A.N."/>
            <person name="Grigoriev I.V."/>
            <person name="Debuchy R."/>
            <person name="Gladieux P."/>
            <person name="Thoren M.H."/>
            <person name="Johannesson H."/>
        </authorList>
    </citation>
    <scope>NUCLEOTIDE SEQUENCE</scope>
    <source>
        <strain evidence="2">CBS 103.79</strain>
    </source>
</reference>
<evidence type="ECO:0000256" key="1">
    <source>
        <dbReference type="SAM" id="SignalP"/>
    </source>
</evidence>
<name>A0AAN6RWW8_9PEZI</name>
<evidence type="ECO:0000313" key="3">
    <source>
        <dbReference type="Proteomes" id="UP001303889"/>
    </source>
</evidence>
<dbReference type="Proteomes" id="UP001303889">
    <property type="component" value="Unassembled WGS sequence"/>
</dbReference>
<dbReference type="AlphaFoldDB" id="A0AAN6RWW8"/>
<evidence type="ECO:0000313" key="2">
    <source>
        <dbReference type="EMBL" id="KAK3905975.1"/>
    </source>
</evidence>
<sequence>MYFTVATAIAVLAATGAFAVPADPSNRKDNDDKNPNLNIFPQPANYERWAICKGQITTRRFPNLQAPTSEGGCVRYYQGIDMTGIVTELHLLARDGINSACDCIAACLNRPATCTNWVFKHAFVDDDDGKRSCTLYSSPNLPTGVTLVYDTARSSGFMPLPQGNKQAGALVPLTTLDGTMPDKFGVSGFMVQDENHHQYC</sequence>
<evidence type="ECO:0008006" key="4">
    <source>
        <dbReference type="Google" id="ProtNLM"/>
    </source>
</evidence>
<reference evidence="2" key="1">
    <citation type="journal article" date="2023" name="Mol. Phylogenet. Evol.">
        <title>Genome-scale phylogeny and comparative genomics of the fungal order Sordariales.</title>
        <authorList>
            <person name="Hensen N."/>
            <person name="Bonometti L."/>
            <person name="Westerberg I."/>
            <person name="Brannstrom I.O."/>
            <person name="Guillou S."/>
            <person name="Cros-Aarteil S."/>
            <person name="Calhoun S."/>
            <person name="Haridas S."/>
            <person name="Kuo A."/>
            <person name="Mondo S."/>
            <person name="Pangilinan J."/>
            <person name="Riley R."/>
            <person name="LaButti K."/>
            <person name="Andreopoulos B."/>
            <person name="Lipzen A."/>
            <person name="Chen C."/>
            <person name="Yan M."/>
            <person name="Daum C."/>
            <person name="Ng V."/>
            <person name="Clum A."/>
            <person name="Steindorff A."/>
            <person name="Ohm R.A."/>
            <person name="Martin F."/>
            <person name="Silar P."/>
            <person name="Natvig D.O."/>
            <person name="Lalanne C."/>
            <person name="Gautier V."/>
            <person name="Ament-Velasquez S.L."/>
            <person name="Kruys A."/>
            <person name="Hutchinson M.I."/>
            <person name="Powell A.J."/>
            <person name="Barry K."/>
            <person name="Miller A.N."/>
            <person name="Grigoriev I.V."/>
            <person name="Debuchy R."/>
            <person name="Gladieux P."/>
            <person name="Hiltunen Thoren M."/>
            <person name="Johannesson H."/>
        </authorList>
    </citation>
    <scope>NUCLEOTIDE SEQUENCE</scope>
    <source>
        <strain evidence="2">CBS 103.79</strain>
    </source>
</reference>
<dbReference type="EMBL" id="MU855340">
    <property type="protein sequence ID" value="KAK3905975.1"/>
    <property type="molecule type" value="Genomic_DNA"/>
</dbReference>